<reference evidence="13 14" key="1">
    <citation type="submission" date="2018-11" db="EMBL/GenBank/DDBJ databases">
        <title>Complete genome sequence of Paenibacillus baekrokdamisoli strain KCTC 33723.</title>
        <authorList>
            <person name="Kang S.W."/>
            <person name="Lee K.C."/>
            <person name="Kim K.K."/>
            <person name="Kim J.S."/>
            <person name="Kim D.S."/>
            <person name="Ko S.H."/>
            <person name="Yang S.H."/>
            <person name="Lee J.S."/>
        </authorList>
    </citation>
    <scope>NUCLEOTIDE SEQUENCE [LARGE SCALE GENOMIC DNA]</scope>
    <source>
        <strain evidence="13 14">KCTC 33723</strain>
    </source>
</reference>
<dbReference type="SUPFAM" id="SSF47384">
    <property type="entry name" value="Homodimeric domain of signal transducing histidine kinase"/>
    <property type="match status" value="1"/>
</dbReference>
<dbReference type="AlphaFoldDB" id="A0A3G9JJD8"/>
<keyword evidence="10" id="KW-0472">Membrane</keyword>
<evidence type="ECO:0000259" key="11">
    <source>
        <dbReference type="PROSITE" id="PS50109"/>
    </source>
</evidence>
<dbReference type="InterPro" id="IPR003594">
    <property type="entry name" value="HATPase_dom"/>
</dbReference>
<dbReference type="SMART" id="SM00387">
    <property type="entry name" value="HATPase_c"/>
    <property type="match status" value="2"/>
</dbReference>
<keyword evidence="6 13" id="KW-0418">Kinase</keyword>
<dbReference type="Gene3D" id="3.40.50.2300">
    <property type="match status" value="1"/>
</dbReference>
<keyword evidence="3 9" id="KW-0597">Phosphoprotein</keyword>
<keyword evidence="5" id="KW-0547">Nucleotide-binding</keyword>
<dbReference type="InterPro" id="IPR011006">
    <property type="entry name" value="CheY-like_superfamily"/>
</dbReference>
<proteinExistence type="predicted"/>
<dbReference type="PROSITE" id="PS50109">
    <property type="entry name" value="HIS_KIN"/>
    <property type="match status" value="2"/>
</dbReference>
<dbReference type="InterPro" id="IPR008979">
    <property type="entry name" value="Galactose-bd-like_sf"/>
</dbReference>
<dbReference type="InterPro" id="IPR036097">
    <property type="entry name" value="HisK_dim/P_sf"/>
</dbReference>
<keyword evidence="10" id="KW-0812">Transmembrane</keyword>
<dbReference type="SMART" id="SM00448">
    <property type="entry name" value="REC"/>
    <property type="match status" value="1"/>
</dbReference>
<dbReference type="Gene3D" id="2.60.120.260">
    <property type="entry name" value="Galactose-binding domain-like"/>
    <property type="match status" value="1"/>
</dbReference>
<evidence type="ECO:0000256" key="9">
    <source>
        <dbReference type="PROSITE-ProRule" id="PRU00169"/>
    </source>
</evidence>
<feature type="transmembrane region" description="Helical" evidence="10">
    <location>
        <begin position="214"/>
        <end position="232"/>
    </location>
</feature>
<dbReference type="Pfam" id="PF02518">
    <property type="entry name" value="HATPase_c"/>
    <property type="match status" value="2"/>
</dbReference>
<dbReference type="SMART" id="SM00388">
    <property type="entry name" value="HisKA"/>
    <property type="match status" value="1"/>
</dbReference>
<evidence type="ECO:0000256" key="6">
    <source>
        <dbReference type="ARBA" id="ARBA00022777"/>
    </source>
</evidence>
<keyword evidence="10" id="KW-1133">Transmembrane helix</keyword>
<dbReference type="InterPro" id="IPR001789">
    <property type="entry name" value="Sig_transdc_resp-reg_receiver"/>
</dbReference>
<keyword evidence="7" id="KW-0067">ATP-binding</keyword>
<dbReference type="InterPro" id="IPR004358">
    <property type="entry name" value="Sig_transdc_His_kin-like_C"/>
</dbReference>
<dbReference type="SUPFAM" id="SSF49785">
    <property type="entry name" value="Galactose-binding domain-like"/>
    <property type="match status" value="1"/>
</dbReference>
<feature type="transmembrane region" description="Helical" evidence="10">
    <location>
        <begin position="277"/>
        <end position="296"/>
    </location>
</feature>
<feature type="transmembrane region" description="Helical" evidence="10">
    <location>
        <begin position="239"/>
        <end position="257"/>
    </location>
</feature>
<dbReference type="Gene3D" id="3.30.565.10">
    <property type="entry name" value="Histidine kinase-like ATPase, C-terminal domain"/>
    <property type="match status" value="2"/>
</dbReference>
<feature type="domain" description="Histidine kinase" evidence="11">
    <location>
        <begin position="443"/>
        <end position="662"/>
    </location>
</feature>
<gene>
    <name evidence="13" type="ORF">Back11_44490</name>
</gene>
<evidence type="ECO:0000256" key="7">
    <source>
        <dbReference type="ARBA" id="ARBA00022840"/>
    </source>
</evidence>
<dbReference type="GO" id="GO:0000155">
    <property type="term" value="F:phosphorelay sensor kinase activity"/>
    <property type="evidence" value="ECO:0007669"/>
    <property type="project" value="InterPro"/>
</dbReference>
<dbReference type="KEGG" id="pbk:Back11_44490"/>
<dbReference type="EC" id="2.7.13.3" evidence="2"/>
<comment type="catalytic activity">
    <reaction evidence="1">
        <text>ATP + protein L-histidine = ADP + protein N-phospho-L-histidine.</text>
        <dbReference type="EC" id="2.7.13.3"/>
    </reaction>
</comment>
<evidence type="ECO:0000313" key="13">
    <source>
        <dbReference type="EMBL" id="BBH23104.1"/>
    </source>
</evidence>
<keyword evidence="8" id="KW-0902">Two-component regulatory system</keyword>
<feature type="transmembrane region" description="Helical" evidence="10">
    <location>
        <begin position="336"/>
        <end position="355"/>
    </location>
</feature>
<feature type="transmembrane region" description="Helical" evidence="10">
    <location>
        <begin position="367"/>
        <end position="387"/>
    </location>
</feature>
<dbReference type="PANTHER" id="PTHR43047:SF72">
    <property type="entry name" value="OSMOSENSING HISTIDINE PROTEIN KINASE SLN1"/>
    <property type="match status" value="1"/>
</dbReference>
<dbReference type="InterPro" id="IPR010559">
    <property type="entry name" value="Sig_transdc_His_kin_internal"/>
</dbReference>
<dbReference type="Gene3D" id="1.10.287.130">
    <property type="match status" value="1"/>
</dbReference>
<feature type="domain" description="Response regulatory" evidence="12">
    <location>
        <begin position="702"/>
        <end position="818"/>
    </location>
</feature>
<keyword evidence="14" id="KW-1185">Reference proteome</keyword>
<evidence type="ECO:0000256" key="2">
    <source>
        <dbReference type="ARBA" id="ARBA00012438"/>
    </source>
</evidence>
<dbReference type="InterPro" id="IPR036890">
    <property type="entry name" value="HATPase_C_sf"/>
</dbReference>
<evidence type="ECO:0000256" key="4">
    <source>
        <dbReference type="ARBA" id="ARBA00022679"/>
    </source>
</evidence>
<dbReference type="PRINTS" id="PR00344">
    <property type="entry name" value="BCTRLSENSOR"/>
</dbReference>
<accession>A0A3G9JJD8</accession>
<evidence type="ECO:0000259" key="12">
    <source>
        <dbReference type="PROSITE" id="PS50110"/>
    </source>
</evidence>
<feature type="modified residue" description="4-aspartylphosphate" evidence="9">
    <location>
        <position position="751"/>
    </location>
</feature>
<dbReference type="EMBL" id="AP019308">
    <property type="protein sequence ID" value="BBH23104.1"/>
    <property type="molecule type" value="Genomic_DNA"/>
</dbReference>
<dbReference type="PROSITE" id="PS50110">
    <property type="entry name" value="RESPONSE_REGULATORY"/>
    <property type="match status" value="1"/>
</dbReference>
<dbReference type="Pfam" id="PF00072">
    <property type="entry name" value="Response_reg"/>
    <property type="match status" value="1"/>
</dbReference>
<name>A0A3G9JJD8_9BACL</name>
<dbReference type="SUPFAM" id="SSF55874">
    <property type="entry name" value="ATPase domain of HSP90 chaperone/DNA topoisomerase II/histidine kinase"/>
    <property type="match status" value="2"/>
</dbReference>
<evidence type="ECO:0000256" key="1">
    <source>
        <dbReference type="ARBA" id="ARBA00000085"/>
    </source>
</evidence>
<dbReference type="CDD" id="cd00082">
    <property type="entry name" value="HisKA"/>
    <property type="match status" value="1"/>
</dbReference>
<feature type="domain" description="Histidine kinase" evidence="11">
    <location>
        <begin position="930"/>
        <end position="1029"/>
    </location>
</feature>
<dbReference type="Proteomes" id="UP000275368">
    <property type="component" value="Chromosome"/>
</dbReference>
<dbReference type="PANTHER" id="PTHR43047">
    <property type="entry name" value="TWO-COMPONENT HISTIDINE PROTEIN KINASE"/>
    <property type="match status" value="1"/>
</dbReference>
<dbReference type="InterPro" id="IPR005467">
    <property type="entry name" value="His_kinase_dom"/>
</dbReference>
<evidence type="ECO:0000256" key="10">
    <source>
        <dbReference type="SAM" id="Phobius"/>
    </source>
</evidence>
<keyword evidence="4" id="KW-0808">Transferase</keyword>
<dbReference type="GO" id="GO:0005524">
    <property type="term" value="F:ATP binding"/>
    <property type="evidence" value="ECO:0007669"/>
    <property type="project" value="UniProtKB-KW"/>
</dbReference>
<dbReference type="InterPro" id="IPR003661">
    <property type="entry name" value="HisK_dim/P_dom"/>
</dbReference>
<protein>
    <recommendedName>
        <fullName evidence="2">histidine kinase</fullName>
        <ecNumber evidence="2">2.7.13.3</ecNumber>
    </recommendedName>
</protein>
<evidence type="ECO:0000256" key="3">
    <source>
        <dbReference type="ARBA" id="ARBA00022553"/>
    </source>
</evidence>
<evidence type="ECO:0000256" key="8">
    <source>
        <dbReference type="ARBA" id="ARBA00023012"/>
    </source>
</evidence>
<dbReference type="Pfam" id="PF06580">
    <property type="entry name" value="His_kinase"/>
    <property type="match status" value="1"/>
</dbReference>
<evidence type="ECO:0000256" key="5">
    <source>
        <dbReference type="ARBA" id="ARBA00022741"/>
    </source>
</evidence>
<feature type="transmembrane region" description="Helical" evidence="10">
    <location>
        <begin position="308"/>
        <end position="330"/>
    </location>
</feature>
<dbReference type="GO" id="GO:0005886">
    <property type="term" value="C:plasma membrane"/>
    <property type="evidence" value="ECO:0007669"/>
    <property type="project" value="TreeGrafter"/>
</dbReference>
<dbReference type="Pfam" id="PF00512">
    <property type="entry name" value="HisKA"/>
    <property type="match status" value="1"/>
</dbReference>
<dbReference type="GO" id="GO:0009927">
    <property type="term" value="F:histidine phosphotransfer kinase activity"/>
    <property type="evidence" value="ECO:0007669"/>
    <property type="project" value="TreeGrafter"/>
</dbReference>
<sequence>MRFSSRAAGLTLIPLLSFVLLVGLYDYAVPNRAAPEARHGVLDLSGWDFGGRGFVNLDGEWMFYPNKLLSPDDIRNGAADDARTITANIPNAWYSGRSLGEASRSPYGTYRLIVKLKESGDSYGIRVNNINRAHRLYADGALIGTGGNPTNNPDDYVTENKPYTTFIRAEGREMDIVLQVANDNYENSGGFEDLQLGFQDDLLRKERIEFGVDLSGLFILLLFGGYHLSIYVMRLKDKAYLYSALYFLTLISLAAMIGDKLLLQLFPGFSYELAKDIVYFGGLLNFAVLGTFLHYLDGKLLSRKMLLVLFTPLAAYLAAVATLPYTVYAVLGDLPWYYSALMVLFYLCRAIRLYVKADGQLDRKETALLGGMLVSIMMISLFGAFYSLSWVETDIGRRIAFLAVIAFMNTLLAFRLARATDSTERLTEQLLLREKLKDEFLAHTSHELKTPLHGIQNMASFLLNGKAGVLTNKQRSELSLIQDTSTKLSMLVNDLLDVVRVKHGDLRLSETVLDLRVAAQTAFQVLEFELSGKDVRWDNRIGAGTFVLADENRVRQVLYNLIHNAIKHTKKGRIAISAITVENQVIVSVEDTGIGIPQESHEAIFGYFEQAERPMPQDGYTGMGLGLYISRQLVERMSGKIFVERSEPGVGTKMTFTLPSAASAGWEVGDALAFAEVAVAAENSIAAFTAKLDVVDDRRDQTILVVDDEPANIRVLLNLLGDDYNVLTAFSAEEALRKLQHHPRIDLMILDVMMPEMSGIDLCRTLRETHSVLELPVLFATVKDSRHDIELCFQAGGNDFIVKPFDAKTLVARVRTLLLMKTAMEQAVKNEAAFLQAQIKPHFLYNAISSIISYCYTNGEKAAHLLSMLSRYLRFVFERDQYMLQVPLHTELELIHAYVEIEKARFGDRLIFKLHADPGLEAVVVPSLTIQPFVENAIRHGLFEKEGIGTVTLTVSDGNGYLRFDIVDDGIGMADDVLYLIRAGERPDDAGIGMSNVRKRLASIKGASLAVDSALGRGTRVTVFLPTQGEDIFVGESN</sequence>
<organism evidence="13 14">
    <name type="scientific">Paenibacillus baekrokdamisoli</name>
    <dbReference type="NCBI Taxonomy" id="1712516"/>
    <lineage>
        <taxon>Bacteria</taxon>
        <taxon>Bacillati</taxon>
        <taxon>Bacillota</taxon>
        <taxon>Bacilli</taxon>
        <taxon>Bacillales</taxon>
        <taxon>Paenibacillaceae</taxon>
        <taxon>Paenibacillus</taxon>
    </lineage>
</organism>
<dbReference type="SUPFAM" id="SSF52172">
    <property type="entry name" value="CheY-like"/>
    <property type="match status" value="1"/>
</dbReference>
<evidence type="ECO:0000313" key="14">
    <source>
        <dbReference type="Proteomes" id="UP000275368"/>
    </source>
</evidence>